<dbReference type="Gene3D" id="1.10.760.10">
    <property type="entry name" value="Cytochrome c-like domain"/>
    <property type="match status" value="1"/>
</dbReference>
<dbReference type="SUPFAM" id="SSF46626">
    <property type="entry name" value="Cytochrome c"/>
    <property type="match status" value="1"/>
</dbReference>
<evidence type="ECO:0000256" key="2">
    <source>
        <dbReference type="ARBA" id="ARBA00022723"/>
    </source>
</evidence>
<dbReference type="GO" id="GO:0020037">
    <property type="term" value="F:heme binding"/>
    <property type="evidence" value="ECO:0007669"/>
    <property type="project" value="InterPro"/>
</dbReference>
<dbReference type="InterPro" id="IPR009056">
    <property type="entry name" value="Cyt_c-like_dom"/>
</dbReference>
<dbReference type="InterPro" id="IPR036909">
    <property type="entry name" value="Cyt_c-like_dom_sf"/>
</dbReference>
<keyword evidence="1 4" id="KW-0349">Heme</keyword>
<sequence length="207" mass="23148">MPACGACERLCRSMLIIKNTDLKQTKTPAISITIDSTAPRPSKRLWTRSRHNKENGDLSHLTRLHQARPSIQIWFKPQGHMDMKRVLIAWVGILSLTQPSLSLADNLNGKTLFSQRCAMCHGADIKGTGPLANKSNPPTPDLTTAAFKKRLRDYPGVIVSSIILRPNGDLIPRTLRENGVKLPPFAWRVNDFRDLNQYMSGVIAQSR</sequence>
<protein>
    <recommendedName>
        <fullName evidence="5">Cytochrome c domain-containing protein</fullName>
    </recommendedName>
</protein>
<dbReference type="Pfam" id="PF00034">
    <property type="entry name" value="Cytochrom_C"/>
    <property type="match status" value="1"/>
</dbReference>
<dbReference type="EMBL" id="LR700640">
    <property type="protein sequence ID" value="VVM12815.1"/>
    <property type="molecule type" value="Genomic_DNA"/>
</dbReference>
<evidence type="ECO:0000259" key="5">
    <source>
        <dbReference type="PROSITE" id="PS51007"/>
    </source>
</evidence>
<feature type="domain" description="Cytochrome c" evidence="5">
    <location>
        <begin position="104"/>
        <end position="203"/>
    </location>
</feature>
<accession>A0A5E6QLQ9</accession>
<dbReference type="GO" id="GO:0009055">
    <property type="term" value="F:electron transfer activity"/>
    <property type="evidence" value="ECO:0007669"/>
    <property type="project" value="InterPro"/>
</dbReference>
<evidence type="ECO:0000256" key="3">
    <source>
        <dbReference type="ARBA" id="ARBA00023004"/>
    </source>
</evidence>
<gene>
    <name evidence="6" type="ORF">PS683_01105</name>
</gene>
<dbReference type="GO" id="GO:0046872">
    <property type="term" value="F:metal ion binding"/>
    <property type="evidence" value="ECO:0007669"/>
    <property type="project" value="UniProtKB-KW"/>
</dbReference>
<name>A0A5E6QLQ9_PSEFL</name>
<organism evidence="6">
    <name type="scientific">Pseudomonas fluorescens</name>
    <dbReference type="NCBI Taxonomy" id="294"/>
    <lineage>
        <taxon>Bacteria</taxon>
        <taxon>Pseudomonadati</taxon>
        <taxon>Pseudomonadota</taxon>
        <taxon>Gammaproteobacteria</taxon>
        <taxon>Pseudomonadales</taxon>
        <taxon>Pseudomonadaceae</taxon>
        <taxon>Pseudomonas</taxon>
    </lineage>
</organism>
<evidence type="ECO:0000256" key="4">
    <source>
        <dbReference type="PROSITE-ProRule" id="PRU00433"/>
    </source>
</evidence>
<evidence type="ECO:0000256" key="1">
    <source>
        <dbReference type="ARBA" id="ARBA00022617"/>
    </source>
</evidence>
<proteinExistence type="predicted"/>
<evidence type="ECO:0000313" key="6">
    <source>
        <dbReference type="EMBL" id="VVM12815.1"/>
    </source>
</evidence>
<keyword evidence="3 4" id="KW-0408">Iron</keyword>
<reference evidence="6" key="1">
    <citation type="submission" date="2019-09" db="EMBL/GenBank/DDBJ databases">
        <authorList>
            <person name="Chandra G."/>
            <person name="Truman W A."/>
        </authorList>
    </citation>
    <scope>NUCLEOTIDE SEQUENCE</scope>
    <source>
        <strain evidence="6">PS683</strain>
    </source>
</reference>
<keyword evidence="2 4" id="KW-0479">Metal-binding</keyword>
<dbReference type="PROSITE" id="PS51007">
    <property type="entry name" value="CYTC"/>
    <property type="match status" value="1"/>
</dbReference>
<dbReference type="AlphaFoldDB" id="A0A5E6QLQ9"/>